<proteinExistence type="predicted"/>
<evidence type="ECO:0000313" key="1">
    <source>
        <dbReference type="EMBL" id="CEL63380.1"/>
    </source>
</evidence>
<dbReference type="Proteomes" id="UP000059188">
    <property type="component" value="Unassembled WGS sequence"/>
</dbReference>
<dbReference type="OrthoDB" id="3213500at2759"/>
<protein>
    <submittedName>
        <fullName evidence="1">Uncharacterized protein</fullName>
    </submittedName>
</protein>
<evidence type="ECO:0000313" key="2">
    <source>
        <dbReference type="Proteomes" id="UP000059188"/>
    </source>
</evidence>
<sequence length="213" mass="24282">MLSEIPLEMKEHVYQDWMQFHGIHGPRQVKTWSPITIVERANSYLSDVMQWGREYDGGLPFPEVSAGFVAQNGLELAAQGGLLMVEADSDSDNFFPDPMSRPDSVQAETDFQHTTGHTYFALDEEFDIIPLMCFLTQKYYKVICFLEGQGLLRPYQKLAPLLRAFTRGRAPPVNPRRFTATGVSPNLRVWVSEHNTQPRMSAHRLSNVIDHIL</sequence>
<accession>A0A0B7G085</accession>
<name>A0A0B7G085_THACB</name>
<organism evidence="1 2">
    <name type="scientific">Thanatephorus cucumeris (strain AG1-IB / isolate 7/3/14)</name>
    <name type="common">Lettuce bottom rot fungus</name>
    <name type="synonym">Rhizoctonia solani</name>
    <dbReference type="NCBI Taxonomy" id="1108050"/>
    <lineage>
        <taxon>Eukaryota</taxon>
        <taxon>Fungi</taxon>
        <taxon>Dikarya</taxon>
        <taxon>Basidiomycota</taxon>
        <taxon>Agaricomycotina</taxon>
        <taxon>Agaricomycetes</taxon>
        <taxon>Cantharellales</taxon>
        <taxon>Ceratobasidiaceae</taxon>
        <taxon>Rhizoctonia</taxon>
        <taxon>Rhizoctonia solani AG-1</taxon>
    </lineage>
</organism>
<dbReference type="EMBL" id="LN679179">
    <property type="protein sequence ID" value="CEL63380.1"/>
    <property type="molecule type" value="Genomic_DNA"/>
</dbReference>
<dbReference type="AlphaFoldDB" id="A0A0B7G085"/>
<reference evidence="1 2" key="1">
    <citation type="submission" date="2014-11" db="EMBL/GenBank/DDBJ databases">
        <authorList>
            <person name="Wibberg Daniel"/>
        </authorList>
    </citation>
    <scope>NUCLEOTIDE SEQUENCE [LARGE SCALE GENOMIC DNA]</scope>
    <source>
        <strain evidence="1">Rhizoctonia solani AG1-IB 7/3/14</strain>
    </source>
</reference>
<gene>
    <name evidence="1" type="ORF">RSOLAG1IB_10716</name>
</gene>
<keyword evidence="2" id="KW-1185">Reference proteome</keyword>